<gene>
    <name evidence="2" type="ORF">GTQ45_05035</name>
</gene>
<dbReference type="AlphaFoldDB" id="A0A845QA78"/>
<dbReference type="GeneID" id="300656005"/>
<keyword evidence="3" id="KW-1185">Reference proteome</keyword>
<evidence type="ECO:0008006" key="4">
    <source>
        <dbReference type="Google" id="ProtNLM"/>
    </source>
</evidence>
<sequence length="162" mass="16620">MAIRMGFAVALVALGAAGCSTIVEGTSQDILISSYPTGANCQVERNGNVVANVPKTPQTVHVEKSNTDLVVRCNKEGYRETTGIVNSEIAAATFGNVLIGGLVGVAIDAASGANAKYDSSISVSLDKDDSAEVATQAEDAPVKSEPSANEPIKMEPIPDPVS</sequence>
<evidence type="ECO:0000256" key="1">
    <source>
        <dbReference type="SAM" id="MobiDB-lite"/>
    </source>
</evidence>
<dbReference type="OrthoDB" id="7283452at2"/>
<comment type="caution">
    <text evidence="2">The sequence shown here is derived from an EMBL/GenBank/DDBJ whole genome shotgun (WGS) entry which is preliminary data.</text>
</comment>
<reference evidence="2 3" key="1">
    <citation type="journal article" date="2016" name="Int. J. Syst. Evol. Microbiol.">
        <title>Pyruvatibacter mobilis gen. nov., sp. nov., a marine bacterium from the culture broth of Picochlorum sp. 122.</title>
        <authorList>
            <person name="Wang G."/>
            <person name="Tang M."/>
            <person name="Wu H."/>
            <person name="Dai S."/>
            <person name="Li T."/>
            <person name="Chen C."/>
            <person name="He H."/>
            <person name="Fan J."/>
            <person name="Xiang W."/>
            <person name="Li X."/>
        </authorList>
    </citation>
    <scope>NUCLEOTIDE SEQUENCE [LARGE SCALE GENOMIC DNA]</scope>
    <source>
        <strain evidence="2 3">GYP-11</strain>
    </source>
</reference>
<name>A0A845QA78_9HYPH</name>
<dbReference type="RefSeq" id="WP_160587097.1">
    <property type="nucleotide sequence ID" value="NZ_BMHN01000001.1"/>
</dbReference>
<dbReference type="PROSITE" id="PS51257">
    <property type="entry name" value="PROKAR_LIPOPROTEIN"/>
    <property type="match status" value="1"/>
</dbReference>
<proteinExistence type="predicted"/>
<feature type="region of interest" description="Disordered" evidence="1">
    <location>
        <begin position="127"/>
        <end position="162"/>
    </location>
</feature>
<organism evidence="2 3">
    <name type="scientific">Pyruvatibacter mobilis</name>
    <dbReference type="NCBI Taxonomy" id="1712261"/>
    <lineage>
        <taxon>Bacteria</taxon>
        <taxon>Pseudomonadati</taxon>
        <taxon>Pseudomonadota</taxon>
        <taxon>Alphaproteobacteria</taxon>
        <taxon>Hyphomicrobiales</taxon>
        <taxon>Parvibaculaceae</taxon>
        <taxon>Pyruvatibacter</taxon>
    </lineage>
</organism>
<protein>
    <recommendedName>
        <fullName evidence="4">PEGA domain-containing protein</fullName>
    </recommendedName>
</protein>
<evidence type="ECO:0000313" key="3">
    <source>
        <dbReference type="Proteomes" id="UP000470384"/>
    </source>
</evidence>
<dbReference type="EMBL" id="WXYQ01000004">
    <property type="protein sequence ID" value="NBG95090.1"/>
    <property type="molecule type" value="Genomic_DNA"/>
</dbReference>
<accession>A0A845QA78</accession>
<evidence type="ECO:0000313" key="2">
    <source>
        <dbReference type="EMBL" id="NBG95090.1"/>
    </source>
</evidence>
<dbReference type="Proteomes" id="UP000470384">
    <property type="component" value="Unassembled WGS sequence"/>
</dbReference>